<proteinExistence type="inferred from homology"/>
<keyword evidence="4 10" id="KW-0808">Transferase</keyword>
<evidence type="ECO:0000256" key="6">
    <source>
        <dbReference type="ARBA" id="ARBA00022777"/>
    </source>
</evidence>
<dbReference type="PANTHER" id="PTHR43442">
    <property type="entry name" value="GLUCONOKINASE-RELATED"/>
    <property type="match status" value="1"/>
</dbReference>
<accession>A0A6I1E170</accession>
<dbReference type="GO" id="GO:0046316">
    <property type="term" value="F:gluconokinase activity"/>
    <property type="evidence" value="ECO:0007669"/>
    <property type="project" value="UniProtKB-EC"/>
</dbReference>
<comment type="similarity">
    <text evidence="2 10">Belongs to the gluconokinase GntK/GntV family.</text>
</comment>
<evidence type="ECO:0000256" key="1">
    <source>
        <dbReference type="ARBA" id="ARBA00004761"/>
    </source>
</evidence>
<dbReference type="InterPro" id="IPR027417">
    <property type="entry name" value="P-loop_NTPase"/>
</dbReference>
<dbReference type="EC" id="2.7.1.12" evidence="3 10"/>
<evidence type="ECO:0000313" key="11">
    <source>
        <dbReference type="EMBL" id="KAB7530937.1"/>
    </source>
</evidence>
<dbReference type="SUPFAM" id="SSF52540">
    <property type="entry name" value="P-loop containing nucleoside triphosphate hydrolases"/>
    <property type="match status" value="1"/>
</dbReference>
<keyword evidence="7 10" id="KW-0067">ATP-binding</keyword>
<organism evidence="11 12">
    <name type="scientific">Flagellimonas olearia</name>
    <dbReference type="NCBI Taxonomy" id="552546"/>
    <lineage>
        <taxon>Bacteria</taxon>
        <taxon>Pseudomonadati</taxon>
        <taxon>Bacteroidota</taxon>
        <taxon>Flavobacteriia</taxon>
        <taxon>Flavobacteriales</taxon>
        <taxon>Flavobacteriaceae</taxon>
        <taxon>Flagellimonas</taxon>
    </lineage>
</organism>
<evidence type="ECO:0000256" key="3">
    <source>
        <dbReference type="ARBA" id="ARBA00012054"/>
    </source>
</evidence>
<dbReference type="Pfam" id="PF01202">
    <property type="entry name" value="SKI"/>
    <property type="match status" value="1"/>
</dbReference>
<comment type="caution">
    <text evidence="11">The sequence shown here is derived from an EMBL/GenBank/DDBJ whole genome shotgun (WGS) entry which is preliminary data.</text>
</comment>
<dbReference type="GO" id="GO:0005737">
    <property type="term" value="C:cytoplasm"/>
    <property type="evidence" value="ECO:0007669"/>
    <property type="project" value="TreeGrafter"/>
</dbReference>
<name>A0A6I1E170_9FLAO</name>
<evidence type="ECO:0000256" key="7">
    <source>
        <dbReference type="ARBA" id="ARBA00022840"/>
    </source>
</evidence>
<evidence type="ECO:0000256" key="2">
    <source>
        <dbReference type="ARBA" id="ARBA00008420"/>
    </source>
</evidence>
<dbReference type="AlphaFoldDB" id="A0A6I1E170"/>
<comment type="pathway">
    <text evidence="1">Carbohydrate acid metabolism.</text>
</comment>
<evidence type="ECO:0000256" key="10">
    <source>
        <dbReference type="RuleBase" id="RU363066"/>
    </source>
</evidence>
<evidence type="ECO:0000256" key="8">
    <source>
        <dbReference type="ARBA" id="ARBA00023064"/>
    </source>
</evidence>
<keyword evidence="8" id="KW-0311">Gluconate utilization</keyword>
<dbReference type="RefSeq" id="WP_152130783.1">
    <property type="nucleotide sequence ID" value="NZ_WELG01000001.1"/>
</dbReference>
<dbReference type="PANTHER" id="PTHR43442:SF3">
    <property type="entry name" value="GLUCONOKINASE-RELATED"/>
    <property type="match status" value="1"/>
</dbReference>
<dbReference type="GO" id="GO:0019521">
    <property type="term" value="P:D-gluconate metabolic process"/>
    <property type="evidence" value="ECO:0007669"/>
    <property type="project" value="UniProtKB-KW"/>
</dbReference>
<comment type="catalytic activity">
    <reaction evidence="9 10">
        <text>D-gluconate + ATP = 6-phospho-D-gluconate + ADP + H(+)</text>
        <dbReference type="Rhea" id="RHEA:19433"/>
        <dbReference type="ChEBI" id="CHEBI:15378"/>
        <dbReference type="ChEBI" id="CHEBI:18391"/>
        <dbReference type="ChEBI" id="CHEBI:30616"/>
        <dbReference type="ChEBI" id="CHEBI:58759"/>
        <dbReference type="ChEBI" id="CHEBI:456216"/>
        <dbReference type="EC" id="2.7.1.12"/>
    </reaction>
</comment>
<dbReference type="CDD" id="cd02021">
    <property type="entry name" value="GntK"/>
    <property type="match status" value="1"/>
</dbReference>
<evidence type="ECO:0000256" key="5">
    <source>
        <dbReference type="ARBA" id="ARBA00022741"/>
    </source>
</evidence>
<keyword evidence="5 10" id="KW-0547">Nucleotide-binding</keyword>
<dbReference type="NCBIfam" id="TIGR01313">
    <property type="entry name" value="therm_gnt_kin"/>
    <property type="match status" value="1"/>
</dbReference>
<dbReference type="OrthoDB" id="9813917at2"/>
<gene>
    <name evidence="11" type="ORF">F8C76_05425</name>
</gene>
<evidence type="ECO:0000256" key="9">
    <source>
        <dbReference type="ARBA" id="ARBA00048090"/>
    </source>
</evidence>
<dbReference type="Gene3D" id="3.40.50.300">
    <property type="entry name" value="P-loop containing nucleotide triphosphate hydrolases"/>
    <property type="match status" value="1"/>
</dbReference>
<keyword evidence="6 10" id="KW-0418">Kinase</keyword>
<sequence length="163" mass="18003">MTKTKVLVVMGVSGTGKTTVGKLLSEQLGYPFFDGDDFHPEENINKMASGKPLNDDDRKGWLLKLNQLALQQHDVGAVIACSALKKAYRSLLRAGMGSDMQFIYLNGSFDLVKSRLGNRKDHFMPIALLKTQFEALEPPSKAIAVSIAQQPDQIVQEVLKQLK</sequence>
<dbReference type="InterPro" id="IPR006001">
    <property type="entry name" value="Therm_gnt_kin"/>
</dbReference>
<dbReference type="GO" id="GO:0005524">
    <property type="term" value="F:ATP binding"/>
    <property type="evidence" value="ECO:0007669"/>
    <property type="project" value="UniProtKB-KW"/>
</dbReference>
<protein>
    <recommendedName>
        <fullName evidence="3 10">Gluconokinase</fullName>
        <ecNumber evidence="3 10">2.7.1.12</ecNumber>
    </recommendedName>
</protein>
<reference evidence="11 12" key="1">
    <citation type="submission" date="2019-10" db="EMBL/GenBank/DDBJ databases">
        <title>Muricauda olearia CL-SS4 JCM15563 genome.</title>
        <authorList>
            <person name="Liu L."/>
        </authorList>
    </citation>
    <scope>NUCLEOTIDE SEQUENCE [LARGE SCALE GENOMIC DNA]</scope>
    <source>
        <strain evidence="11 12">CL-SS4</strain>
    </source>
</reference>
<dbReference type="FunFam" id="3.40.50.300:FF:000522">
    <property type="entry name" value="Gluconokinase"/>
    <property type="match status" value="1"/>
</dbReference>
<dbReference type="Proteomes" id="UP000429785">
    <property type="component" value="Unassembled WGS sequence"/>
</dbReference>
<evidence type="ECO:0000256" key="4">
    <source>
        <dbReference type="ARBA" id="ARBA00022679"/>
    </source>
</evidence>
<dbReference type="InterPro" id="IPR031322">
    <property type="entry name" value="Shikimate/glucono_kinase"/>
</dbReference>
<dbReference type="EMBL" id="WELG01000001">
    <property type="protein sequence ID" value="KAB7530937.1"/>
    <property type="molecule type" value="Genomic_DNA"/>
</dbReference>
<evidence type="ECO:0000313" key="12">
    <source>
        <dbReference type="Proteomes" id="UP000429785"/>
    </source>
</evidence>